<evidence type="ECO:0000313" key="11">
    <source>
        <dbReference type="Proteomes" id="UP001491552"/>
    </source>
</evidence>
<keyword evidence="4" id="KW-0249">Electron transport</keyword>
<dbReference type="SUPFAM" id="SSF52833">
    <property type="entry name" value="Thioredoxin-like"/>
    <property type="match status" value="1"/>
</dbReference>
<feature type="domain" description="Thioredoxin" evidence="9">
    <location>
        <begin position="1"/>
        <end position="101"/>
    </location>
</feature>
<dbReference type="PIRSF" id="PIRSF000077">
    <property type="entry name" value="Thioredoxin"/>
    <property type="match status" value="1"/>
</dbReference>
<keyword evidence="6" id="KW-0676">Redox-active center</keyword>
<reference evidence="10 11" key="1">
    <citation type="submission" date="2024-03" db="EMBL/GenBank/DDBJ databases">
        <title>Human intestinal bacterial collection.</title>
        <authorList>
            <person name="Pauvert C."/>
            <person name="Hitch T.C.A."/>
            <person name="Clavel T."/>
        </authorList>
    </citation>
    <scope>NUCLEOTIDE SEQUENCE [LARGE SCALE GENOMIC DNA]</scope>
    <source>
        <strain evidence="10 11">CLA-AA-H192</strain>
    </source>
</reference>
<keyword evidence="3" id="KW-0813">Transport</keyword>
<dbReference type="InterPro" id="IPR013766">
    <property type="entry name" value="Thioredoxin_domain"/>
</dbReference>
<dbReference type="Pfam" id="PF00085">
    <property type="entry name" value="Thioredoxin"/>
    <property type="match status" value="1"/>
</dbReference>
<dbReference type="NCBIfam" id="TIGR01068">
    <property type="entry name" value="thioredoxin"/>
    <property type="match status" value="1"/>
</dbReference>
<keyword evidence="5" id="KW-1015">Disulfide bond</keyword>
<dbReference type="InterPro" id="IPR005746">
    <property type="entry name" value="Thioredoxin"/>
</dbReference>
<evidence type="ECO:0000256" key="8">
    <source>
        <dbReference type="PIRNR" id="PIRNR000077"/>
    </source>
</evidence>
<evidence type="ECO:0000256" key="4">
    <source>
        <dbReference type="ARBA" id="ARBA00022982"/>
    </source>
</evidence>
<dbReference type="EMBL" id="JBBMFF010000163">
    <property type="protein sequence ID" value="MEQ2510498.1"/>
    <property type="molecule type" value="Genomic_DNA"/>
</dbReference>
<accession>A0ABV1G5F8</accession>
<dbReference type="PRINTS" id="PR00421">
    <property type="entry name" value="THIOREDOXIN"/>
</dbReference>
<evidence type="ECO:0000259" key="9">
    <source>
        <dbReference type="PROSITE" id="PS51352"/>
    </source>
</evidence>
<evidence type="ECO:0000256" key="3">
    <source>
        <dbReference type="ARBA" id="ARBA00022448"/>
    </source>
</evidence>
<dbReference type="InterPro" id="IPR017937">
    <property type="entry name" value="Thioredoxin_CS"/>
</dbReference>
<evidence type="ECO:0000313" key="10">
    <source>
        <dbReference type="EMBL" id="MEQ2510498.1"/>
    </source>
</evidence>
<dbReference type="InterPro" id="IPR036249">
    <property type="entry name" value="Thioredoxin-like_sf"/>
</dbReference>
<dbReference type="CDD" id="cd02947">
    <property type="entry name" value="TRX_family"/>
    <property type="match status" value="1"/>
</dbReference>
<dbReference type="Gene3D" id="3.40.30.10">
    <property type="entry name" value="Glutaredoxin"/>
    <property type="match status" value="1"/>
</dbReference>
<organism evidence="10 11">
    <name type="scientific">Faecousia intestinalis</name>
    <dbReference type="NCBI Taxonomy" id="3133167"/>
    <lineage>
        <taxon>Bacteria</taxon>
        <taxon>Bacillati</taxon>
        <taxon>Bacillota</taxon>
        <taxon>Clostridia</taxon>
        <taxon>Eubacteriales</taxon>
        <taxon>Oscillospiraceae</taxon>
        <taxon>Faecousia</taxon>
    </lineage>
</organism>
<dbReference type="PROSITE" id="PS00194">
    <property type="entry name" value="THIOREDOXIN_1"/>
    <property type="match status" value="1"/>
</dbReference>
<dbReference type="Proteomes" id="UP001491552">
    <property type="component" value="Unassembled WGS sequence"/>
</dbReference>
<sequence length="101" mass="10969">MLKITATNYDELVARADKPVLLDFWAEWCGPCRMVSPVVEEIAAAHPEIAVGKVNVDEEPALAQAFRVQSIPMLVLLRDNAVVAAAVGAQSKEQLEQKLGL</sequence>
<gene>
    <name evidence="10" type="primary">trxA</name>
    <name evidence="10" type="ORF">WMO66_04415</name>
</gene>
<evidence type="ECO:0000256" key="6">
    <source>
        <dbReference type="ARBA" id="ARBA00023284"/>
    </source>
</evidence>
<proteinExistence type="inferred from homology"/>
<dbReference type="RefSeq" id="WP_349135173.1">
    <property type="nucleotide sequence ID" value="NZ_JBBMFF010000163.1"/>
</dbReference>
<comment type="caution">
    <text evidence="10">The sequence shown here is derived from an EMBL/GenBank/DDBJ whole genome shotgun (WGS) entry which is preliminary data.</text>
</comment>
<dbReference type="PROSITE" id="PS51352">
    <property type="entry name" value="THIOREDOXIN_2"/>
    <property type="match status" value="1"/>
</dbReference>
<evidence type="ECO:0000256" key="2">
    <source>
        <dbReference type="ARBA" id="ARBA00020570"/>
    </source>
</evidence>
<keyword evidence="11" id="KW-1185">Reference proteome</keyword>
<protein>
    <recommendedName>
        <fullName evidence="2 7">Thioredoxin</fullName>
    </recommendedName>
</protein>
<dbReference type="PANTHER" id="PTHR45663">
    <property type="entry name" value="GEO12009P1"/>
    <property type="match status" value="1"/>
</dbReference>
<name>A0ABV1G5F8_9FIRM</name>
<dbReference type="PANTHER" id="PTHR45663:SF11">
    <property type="entry name" value="GEO12009P1"/>
    <property type="match status" value="1"/>
</dbReference>
<evidence type="ECO:0000256" key="5">
    <source>
        <dbReference type="ARBA" id="ARBA00023157"/>
    </source>
</evidence>
<evidence type="ECO:0000256" key="7">
    <source>
        <dbReference type="NCBIfam" id="TIGR01068"/>
    </source>
</evidence>
<comment type="similarity">
    <text evidence="1 8">Belongs to the thioredoxin family.</text>
</comment>
<evidence type="ECO:0000256" key="1">
    <source>
        <dbReference type="ARBA" id="ARBA00008987"/>
    </source>
</evidence>